<organism evidence="1 2">
    <name type="scientific">Pistacia integerrima</name>
    <dbReference type="NCBI Taxonomy" id="434235"/>
    <lineage>
        <taxon>Eukaryota</taxon>
        <taxon>Viridiplantae</taxon>
        <taxon>Streptophyta</taxon>
        <taxon>Embryophyta</taxon>
        <taxon>Tracheophyta</taxon>
        <taxon>Spermatophyta</taxon>
        <taxon>Magnoliopsida</taxon>
        <taxon>eudicotyledons</taxon>
        <taxon>Gunneridae</taxon>
        <taxon>Pentapetalae</taxon>
        <taxon>rosids</taxon>
        <taxon>malvids</taxon>
        <taxon>Sapindales</taxon>
        <taxon>Anacardiaceae</taxon>
        <taxon>Pistacia</taxon>
    </lineage>
</organism>
<protein>
    <submittedName>
        <fullName evidence="1">Uncharacterized protein</fullName>
    </submittedName>
</protein>
<dbReference type="EMBL" id="CM047743">
    <property type="protein sequence ID" value="KAJ0030598.1"/>
    <property type="molecule type" value="Genomic_DNA"/>
</dbReference>
<comment type="caution">
    <text evidence="1">The sequence shown here is derived from an EMBL/GenBank/DDBJ whole genome shotgun (WGS) entry which is preliminary data.</text>
</comment>
<accession>A0ACC0Y980</accession>
<dbReference type="Proteomes" id="UP001163603">
    <property type="component" value="Chromosome 8"/>
</dbReference>
<name>A0ACC0Y980_9ROSI</name>
<proteinExistence type="predicted"/>
<evidence type="ECO:0000313" key="1">
    <source>
        <dbReference type="EMBL" id="KAJ0030598.1"/>
    </source>
</evidence>
<sequence length="281" mass="31239">MAVLSLTPSSTSISCSTTSVNYKNDPTFNSSFLLSCGLTVSRRPVTALHVCTPPHRGEFISVDKASLMVEETTSDDQLWAAACLRVRCFYEFEPNTFGVQDHKRCLAEREFEALKERVAGKRTGFTRVSCINATLPLSQLSSVSEDLCAACKFSDDGEDRVVVGTLDLNQCLRLPDEITGKKPEGIGADFARAYLSNVCVAKELQRNGLGYELIAKSKIVAREWGITDLYVHVAVNNEPAKKLYMKSGFVFENDEPAWQARFLDRPRRLLLWLGLSGMHDL</sequence>
<reference evidence="2" key="1">
    <citation type="journal article" date="2023" name="G3 (Bethesda)">
        <title>Genome assembly and association tests identify interacting loci associated with vigor, precocity, and sex in interspecific pistachio rootstocks.</title>
        <authorList>
            <person name="Palmer W."/>
            <person name="Jacygrad E."/>
            <person name="Sagayaradj S."/>
            <person name="Cavanaugh K."/>
            <person name="Han R."/>
            <person name="Bertier L."/>
            <person name="Beede B."/>
            <person name="Kafkas S."/>
            <person name="Golino D."/>
            <person name="Preece J."/>
            <person name="Michelmore R."/>
        </authorList>
    </citation>
    <scope>NUCLEOTIDE SEQUENCE [LARGE SCALE GENOMIC DNA]</scope>
</reference>
<keyword evidence="2" id="KW-1185">Reference proteome</keyword>
<evidence type="ECO:0000313" key="2">
    <source>
        <dbReference type="Proteomes" id="UP001163603"/>
    </source>
</evidence>
<gene>
    <name evidence="1" type="ORF">Pint_14270</name>
</gene>